<feature type="region of interest" description="Disordered" evidence="1">
    <location>
        <begin position="118"/>
        <end position="188"/>
    </location>
</feature>
<keyword evidence="2" id="KW-0812">Transmembrane</keyword>
<keyword evidence="3" id="KW-0132">Cell division</keyword>
<dbReference type="GO" id="GO:0051301">
    <property type="term" value="P:cell division"/>
    <property type="evidence" value="ECO:0007669"/>
    <property type="project" value="UniProtKB-KW"/>
</dbReference>
<organism evidence="3 4">
    <name type="scientific">Kitasatospora aburaviensis</name>
    <dbReference type="NCBI Taxonomy" id="67265"/>
    <lineage>
        <taxon>Bacteria</taxon>
        <taxon>Bacillati</taxon>
        <taxon>Actinomycetota</taxon>
        <taxon>Actinomycetes</taxon>
        <taxon>Kitasatosporales</taxon>
        <taxon>Streptomycetaceae</taxon>
        <taxon>Kitasatospora</taxon>
    </lineage>
</organism>
<dbReference type="RefSeq" id="WP_313763345.1">
    <property type="nucleotide sequence ID" value="NZ_BAAAVH010000108.1"/>
</dbReference>
<keyword evidence="3" id="KW-0131">Cell cycle</keyword>
<comment type="caution">
    <text evidence="3">The sequence shown here is derived from an EMBL/GenBank/DDBJ whole genome shotgun (WGS) entry which is preliminary data.</text>
</comment>
<proteinExistence type="predicted"/>
<evidence type="ECO:0000256" key="2">
    <source>
        <dbReference type="SAM" id="Phobius"/>
    </source>
</evidence>
<accession>A0ABW1EPR6</accession>
<feature type="region of interest" description="Disordered" evidence="1">
    <location>
        <begin position="1"/>
        <end position="24"/>
    </location>
</feature>
<keyword evidence="2" id="KW-0472">Membrane</keyword>
<feature type="compositionally biased region" description="Low complexity" evidence="1">
    <location>
        <begin position="152"/>
        <end position="166"/>
    </location>
</feature>
<gene>
    <name evidence="3" type="ORF">ACFP0N_03260</name>
</gene>
<evidence type="ECO:0000256" key="1">
    <source>
        <dbReference type="SAM" id="MobiDB-lite"/>
    </source>
</evidence>
<reference evidence="4" key="1">
    <citation type="journal article" date="2019" name="Int. J. Syst. Evol. Microbiol.">
        <title>The Global Catalogue of Microorganisms (GCM) 10K type strain sequencing project: providing services to taxonomists for standard genome sequencing and annotation.</title>
        <authorList>
            <consortium name="The Broad Institute Genomics Platform"/>
            <consortium name="The Broad Institute Genome Sequencing Center for Infectious Disease"/>
            <person name="Wu L."/>
            <person name="Ma J."/>
        </authorList>
    </citation>
    <scope>NUCLEOTIDE SEQUENCE [LARGE SCALE GENOMIC DNA]</scope>
    <source>
        <strain evidence="4">CGMCC 4.1469</strain>
    </source>
</reference>
<evidence type="ECO:0000313" key="3">
    <source>
        <dbReference type="EMBL" id="MFC5884002.1"/>
    </source>
</evidence>
<feature type="transmembrane region" description="Helical" evidence="2">
    <location>
        <begin position="36"/>
        <end position="58"/>
    </location>
</feature>
<protein>
    <submittedName>
        <fullName evidence="3">Cell division protein FtsL</fullName>
    </submittedName>
</protein>
<keyword evidence="2" id="KW-1133">Transmembrane helix</keyword>
<dbReference type="EMBL" id="JBHSOD010000002">
    <property type="protein sequence ID" value="MFC5884002.1"/>
    <property type="molecule type" value="Genomic_DNA"/>
</dbReference>
<sequence length="188" mass="18709">MVAGGGAGSAALPGQGGRARITVRPGRRPVRGRTPFAVLVVILLAAGLLGLLALNTALNEGSFELSRLQRQTTVLTDEQQGLQHQIDQNSAPDALARRAAELGMVPAGGMAFLDVPNGGKVLGSPGPAQDGQPVKRSTAEPWPGKPQPSPSAQPSGAAPSAPASGGDTTVRVNPAQPAAPTAGGGAGR</sequence>
<evidence type="ECO:0000313" key="4">
    <source>
        <dbReference type="Proteomes" id="UP001596067"/>
    </source>
</evidence>
<name>A0ABW1EPR6_9ACTN</name>
<keyword evidence="4" id="KW-1185">Reference proteome</keyword>
<dbReference type="Proteomes" id="UP001596067">
    <property type="component" value="Unassembled WGS sequence"/>
</dbReference>